<gene>
    <name evidence="2" type="ORF">SCHCODRAFT_112577</name>
</gene>
<reference evidence="2 3" key="1">
    <citation type="journal article" date="2010" name="Nat. Biotechnol.">
        <title>Genome sequence of the model mushroom Schizophyllum commune.</title>
        <authorList>
            <person name="Ohm R.A."/>
            <person name="de Jong J.F."/>
            <person name="Lugones L.G."/>
            <person name="Aerts A."/>
            <person name="Kothe E."/>
            <person name="Stajich J.E."/>
            <person name="de Vries R.P."/>
            <person name="Record E."/>
            <person name="Levasseur A."/>
            <person name="Baker S.E."/>
            <person name="Bartholomew K.A."/>
            <person name="Coutinho P.M."/>
            <person name="Erdmann S."/>
            <person name="Fowler T.J."/>
            <person name="Gathman A.C."/>
            <person name="Lombard V."/>
            <person name="Henrissat B."/>
            <person name="Knabe N."/>
            <person name="Kuees U."/>
            <person name="Lilly W.W."/>
            <person name="Lindquist E."/>
            <person name="Lucas S."/>
            <person name="Magnuson J.K."/>
            <person name="Piumi F."/>
            <person name="Raudaskoski M."/>
            <person name="Salamov A."/>
            <person name="Schmutz J."/>
            <person name="Schwarze F.W.M.R."/>
            <person name="vanKuyk P.A."/>
            <person name="Horton J.S."/>
            <person name="Grigoriev I.V."/>
            <person name="Woesten H.A.B."/>
        </authorList>
    </citation>
    <scope>NUCLEOTIDE SEQUENCE [LARGE SCALE GENOMIC DNA]</scope>
    <source>
        <strain evidence="3">H4-8 / FGSC 9210</strain>
    </source>
</reference>
<feature type="compositionally biased region" description="Basic and acidic residues" evidence="1">
    <location>
        <begin position="67"/>
        <end position="76"/>
    </location>
</feature>
<feature type="region of interest" description="Disordered" evidence="1">
    <location>
        <begin position="1"/>
        <end position="150"/>
    </location>
</feature>
<proteinExistence type="predicted"/>
<dbReference type="HOGENOM" id="CLU_508208_0_0_1"/>
<dbReference type="RefSeq" id="XP_003028017.1">
    <property type="nucleotide sequence ID" value="XM_003027971.1"/>
</dbReference>
<feature type="compositionally biased region" description="Basic and acidic residues" evidence="1">
    <location>
        <begin position="91"/>
        <end position="105"/>
    </location>
</feature>
<dbReference type="VEuPathDB" id="FungiDB:SCHCODRAFT_01103821"/>
<organism evidence="3">
    <name type="scientific">Schizophyllum commune (strain H4-8 / FGSC 9210)</name>
    <name type="common">Split gill fungus</name>
    <dbReference type="NCBI Taxonomy" id="578458"/>
    <lineage>
        <taxon>Eukaryota</taxon>
        <taxon>Fungi</taxon>
        <taxon>Dikarya</taxon>
        <taxon>Basidiomycota</taxon>
        <taxon>Agaricomycotina</taxon>
        <taxon>Agaricomycetes</taxon>
        <taxon>Agaricomycetidae</taxon>
        <taxon>Agaricales</taxon>
        <taxon>Schizophyllaceae</taxon>
        <taxon>Schizophyllum</taxon>
    </lineage>
</organism>
<protein>
    <submittedName>
        <fullName evidence="2">Uncharacterized protein</fullName>
    </submittedName>
</protein>
<name>D8QFD9_SCHCM</name>
<accession>D8QFD9</accession>
<evidence type="ECO:0000313" key="3">
    <source>
        <dbReference type="Proteomes" id="UP000007431"/>
    </source>
</evidence>
<dbReference type="AlphaFoldDB" id="D8QFD9"/>
<dbReference type="OrthoDB" id="10363315at2759"/>
<dbReference type="Proteomes" id="UP000007431">
    <property type="component" value="Unassembled WGS sequence"/>
</dbReference>
<dbReference type="GeneID" id="9592066"/>
<dbReference type="KEGG" id="scm:SCHCO_01103821"/>
<feature type="compositionally biased region" description="Low complexity" evidence="1">
    <location>
        <begin position="1"/>
        <end position="14"/>
    </location>
</feature>
<evidence type="ECO:0000313" key="2">
    <source>
        <dbReference type="EMBL" id="EFI93114.1"/>
    </source>
</evidence>
<feature type="compositionally biased region" description="Acidic residues" evidence="1">
    <location>
        <begin position="77"/>
        <end position="86"/>
    </location>
</feature>
<keyword evidence="3" id="KW-1185">Reference proteome</keyword>
<sequence length="536" mass="60318">MRRSTRSASAASSSPHNLPPFYERARKKKKKNASAPSHLSEVPGSRRSRSTSAGWRIEGQATGTLRVKQEDDMEIKAEDDDDEDVDQLMSTDDHRDGDGDGDGREPSAANRGTPSLHFRLQRASLAPSGTQRDRSPDLGDAFMRSPGPPLDLGPAIKASYACRDGNHILDIGDTCAVKRGADRPPRFMWFKDDLDNDDSDSDVPANTQEESAGAGDRFLKEDDEDWLYARVIRPLFHRGDTQDKSPNSVPRAAGAQVHLYLRCPSDISDEHIDQAIRYPQLIKFAHAQSIEISEMIGLIARIVDQSDHTSGPHMLPMESNDIWSALTSDAATNIHLSLICLEDGCKVRQMWESERSGQIRYCRKCKIWLHVACLSSQPVTVDDIRRKDLVRFDQEYMSYLLDAGARKREQVEIKKLVLGQPEHKDLDMDVDDTLNRFPIPRSVRYEEVACIPIRRRTRPGFAPETNELFYQHAIDMVKAGKGRQMVRGADVATWLEGKAPGLGTRATKFILRKDLRKLRKDTIRRFLCTSCNAQIV</sequence>
<feature type="region of interest" description="Disordered" evidence="1">
    <location>
        <begin position="191"/>
        <end position="216"/>
    </location>
</feature>
<evidence type="ECO:0000256" key="1">
    <source>
        <dbReference type="SAM" id="MobiDB-lite"/>
    </source>
</evidence>
<dbReference type="EMBL" id="GL377311">
    <property type="protein sequence ID" value="EFI93114.1"/>
    <property type="molecule type" value="Genomic_DNA"/>
</dbReference>
<dbReference type="InParanoid" id="D8QFD9"/>
<feature type="non-terminal residue" evidence="2">
    <location>
        <position position="536"/>
    </location>
</feature>